<dbReference type="InterPro" id="IPR051615">
    <property type="entry name" value="Transcr_Regulatory_Elem"/>
</dbReference>
<accession>A0A146F3L3</accession>
<dbReference type="AlphaFoldDB" id="A0A146F3L3"/>
<dbReference type="PANTHER" id="PTHR31313:SF81">
    <property type="entry name" value="TY1 ENHANCER ACTIVATOR"/>
    <property type="match status" value="1"/>
</dbReference>
<evidence type="ECO:0000256" key="6">
    <source>
        <dbReference type="ARBA" id="ARBA00023242"/>
    </source>
</evidence>
<dbReference type="GO" id="GO:0006351">
    <property type="term" value="P:DNA-templated transcription"/>
    <property type="evidence" value="ECO:0007669"/>
    <property type="project" value="InterPro"/>
</dbReference>
<evidence type="ECO:0000256" key="3">
    <source>
        <dbReference type="ARBA" id="ARBA00023015"/>
    </source>
</evidence>
<feature type="domain" description="Xylanolytic transcriptional activator regulatory" evidence="7">
    <location>
        <begin position="1"/>
        <end position="81"/>
    </location>
</feature>
<dbReference type="GO" id="GO:0003677">
    <property type="term" value="F:DNA binding"/>
    <property type="evidence" value="ECO:0007669"/>
    <property type="project" value="UniProtKB-KW"/>
</dbReference>
<dbReference type="InterPro" id="IPR007219">
    <property type="entry name" value="XnlR_reg_dom"/>
</dbReference>
<dbReference type="VEuPathDB" id="FungiDB:ASPFODRAFT_62271"/>
<dbReference type="Proteomes" id="UP000075230">
    <property type="component" value="Unassembled WGS sequence"/>
</dbReference>
<evidence type="ECO:0000313" key="8">
    <source>
        <dbReference type="EMBL" id="GAT20720.1"/>
    </source>
</evidence>
<keyword evidence="5" id="KW-0804">Transcription</keyword>
<evidence type="ECO:0000256" key="5">
    <source>
        <dbReference type="ARBA" id="ARBA00023163"/>
    </source>
</evidence>
<protein>
    <recommendedName>
        <fullName evidence="7">Xylanolytic transcriptional activator regulatory domain-containing protein</fullName>
    </recommendedName>
</protein>
<gene>
    <name evidence="8" type="ORF">RIB2604_00801930</name>
</gene>
<keyword evidence="6" id="KW-0539">Nucleus</keyword>
<keyword evidence="3" id="KW-0805">Transcription regulation</keyword>
<evidence type="ECO:0000259" key="7">
    <source>
        <dbReference type="Pfam" id="PF04082"/>
    </source>
</evidence>
<keyword evidence="4" id="KW-0238">DNA-binding</keyword>
<dbReference type="PANTHER" id="PTHR31313">
    <property type="entry name" value="TY1 ENHANCER ACTIVATOR"/>
    <property type="match status" value="1"/>
</dbReference>
<keyword evidence="2" id="KW-0862">Zinc</keyword>
<organism evidence="8 9">
    <name type="scientific">Aspergillus kawachii</name>
    <name type="common">White koji mold</name>
    <name type="synonym">Aspergillus awamori var. kawachi</name>
    <dbReference type="NCBI Taxonomy" id="1069201"/>
    <lineage>
        <taxon>Eukaryota</taxon>
        <taxon>Fungi</taxon>
        <taxon>Dikarya</taxon>
        <taxon>Ascomycota</taxon>
        <taxon>Pezizomycotina</taxon>
        <taxon>Eurotiomycetes</taxon>
        <taxon>Eurotiomycetidae</taxon>
        <taxon>Eurotiales</taxon>
        <taxon>Aspergillaceae</taxon>
        <taxon>Aspergillus</taxon>
        <taxon>Aspergillus subgen. Circumdati</taxon>
    </lineage>
</organism>
<sequence>MAIRIAYNLGLNHDCAAWVEQGKITEDEAEIRKITWWGCFLLDKLFVVALGRTGMISQRDISVSKPSLLPEMEYHSWMSDGPITGISIPVSHSVSNMNNTCEIFEIACPALEEMYAPNSRLSLSEKEAMATKTYVEISHFYDHLPGILKLPASAKTARPAHVYSLQRIPISTIHVVGTASIIHLLVATSQKGTIAQTAARLLKFNIACLHEMSQAWTWSLRAIRSLQILAEDWLELAKPQTRHSTCAELPASPSQQNPEDFESEVLEWLTDIENISRHPTRSLLCNPDIFGLLPPRFPEGVYAEDYMAETPLLRVIMSTSAKEYQCAMRLLFENANRGARCLDWQWNALRTVVSRRDLRMCSILVYIGNINSLAALIDDGEGQKNSQERGPGNDDNMLRNLLDLLSSKNHTADIDLGHLSEMHYIYFLDDYTE</sequence>
<dbReference type="EMBL" id="BCWF01000008">
    <property type="protein sequence ID" value="GAT20720.1"/>
    <property type="molecule type" value="Genomic_DNA"/>
</dbReference>
<proteinExistence type="predicted"/>
<dbReference type="CDD" id="cd12148">
    <property type="entry name" value="fungal_TF_MHR"/>
    <property type="match status" value="1"/>
</dbReference>
<reference evidence="8 9" key="1">
    <citation type="journal article" date="2016" name="DNA Res.">
        <title>Genome sequence of Aspergillus luchuensis NBRC 4314.</title>
        <authorList>
            <person name="Yamada O."/>
            <person name="Machida M."/>
            <person name="Hosoyama A."/>
            <person name="Goto M."/>
            <person name="Takahashi T."/>
            <person name="Futagami T."/>
            <person name="Yamagata Y."/>
            <person name="Takeuchi M."/>
            <person name="Kobayashi T."/>
            <person name="Koike H."/>
            <person name="Abe K."/>
            <person name="Asai K."/>
            <person name="Arita M."/>
            <person name="Fujita N."/>
            <person name="Fukuda K."/>
            <person name="Higa K."/>
            <person name="Horikawa H."/>
            <person name="Ishikawa T."/>
            <person name="Jinno K."/>
            <person name="Kato Y."/>
            <person name="Kirimura K."/>
            <person name="Mizutani O."/>
            <person name="Nakasone K."/>
            <person name="Sano M."/>
            <person name="Shiraishi Y."/>
            <person name="Tsukahara M."/>
            <person name="Gomi K."/>
        </authorList>
    </citation>
    <scope>NUCLEOTIDE SEQUENCE [LARGE SCALE GENOMIC DNA]</scope>
    <source>
        <strain evidence="8 9">RIB 2604</strain>
    </source>
</reference>
<evidence type="ECO:0000256" key="1">
    <source>
        <dbReference type="ARBA" id="ARBA00022723"/>
    </source>
</evidence>
<keyword evidence="1" id="KW-0479">Metal-binding</keyword>
<reference evidence="9" key="2">
    <citation type="submission" date="2016-02" db="EMBL/GenBank/DDBJ databases">
        <title>Genome sequencing of Aspergillus luchuensis NBRC 4314.</title>
        <authorList>
            <person name="Yamada O."/>
        </authorList>
    </citation>
    <scope>NUCLEOTIDE SEQUENCE [LARGE SCALE GENOMIC DNA]</scope>
    <source>
        <strain evidence="9">RIB 2604</strain>
    </source>
</reference>
<name>A0A146F3L3_ASPKA</name>
<evidence type="ECO:0000256" key="2">
    <source>
        <dbReference type="ARBA" id="ARBA00022833"/>
    </source>
</evidence>
<dbReference type="GO" id="GO:0008270">
    <property type="term" value="F:zinc ion binding"/>
    <property type="evidence" value="ECO:0007669"/>
    <property type="project" value="InterPro"/>
</dbReference>
<evidence type="ECO:0000256" key="4">
    <source>
        <dbReference type="ARBA" id="ARBA00023125"/>
    </source>
</evidence>
<dbReference type="Pfam" id="PF04082">
    <property type="entry name" value="Fungal_trans"/>
    <property type="match status" value="1"/>
</dbReference>
<comment type="caution">
    <text evidence="8">The sequence shown here is derived from an EMBL/GenBank/DDBJ whole genome shotgun (WGS) entry which is preliminary data.</text>
</comment>
<evidence type="ECO:0000313" key="9">
    <source>
        <dbReference type="Proteomes" id="UP000075230"/>
    </source>
</evidence>